<organism evidence="2 3">
    <name type="scientific">Fasciola gigantica</name>
    <name type="common">Giant liver fluke</name>
    <dbReference type="NCBI Taxonomy" id="46835"/>
    <lineage>
        <taxon>Eukaryota</taxon>
        <taxon>Metazoa</taxon>
        <taxon>Spiralia</taxon>
        <taxon>Lophotrochozoa</taxon>
        <taxon>Platyhelminthes</taxon>
        <taxon>Trematoda</taxon>
        <taxon>Digenea</taxon>
        <taxon>Plagiorchiida</taxon>
        <taxon>Echinostomata</taxon>
        <taxon>Echinostomatoidea</taxon>
        <taxon>Fasciolidae</taxon>
        <taxon>Fasciola</taxon>
    </lineage>
</organism>
<dbReference type="AlphaFoldDB" id="A0A504YBZ8"/>
<dbReference type="Proteomes" id="UP000316759">
    <property type="component" value="Unassembled WGS sequence"/>
</dbReference>
<evidence type="ECO:0000313" key="3">
    <source>
        <dbReference type="Proteomes" id="UP000316759"/>
    </source>
</evidence>
<reference evidence="2 3" key="1">
    <citation type="submission" date="2019-04" db="EMBL/GenBank/DDBJ databases">
        <title>Annotation for the trematode Fasciola gigantica.</title>
        <authorList>
            <person name="Choi Y.-J."/>
        </authorList>
    </citation>
    <scope>NUCLEOTIDE SEQUENCE [LARGE SCALE GENOMIC DNA]</scope>
    <source>
        <strain evidence="2">Uganda_cow_1</strain>
    </source>
</reference>
<protein>
    <submittedName>
        <fullName evidence="2">Uncharacterized protein</fullName>
    </submittedName>
</protein>
<feature type="chain" id="PRO_5021474187" evidence="1">
    <location>
        <begin position="25"/>
        <end position="122"/>
    </location>
</feature>
<evidence type="ECO:0000313" key="2">
    <source>
        <dbReference type="EMBL" id="TPP58684.1"/>
    </source>
</evidence>
<feature type="signal peptide" evidence="1">
    <location>
        <begin position="1"/>
        <end position="24"/>
    </location>
</feature>
<gene>
    <name evidence="2" type="ORF">FGIG_04863</name>
</gene>
<keyword evidence="1" id="KW-0732">Signal</keyword>
<keyword evidence="3" id="KW-1185">Reference proteome</keyword>
<comment type="caution">
    <text evidence="2">The sequence shown here is derived from an EMBL/GenBank/DDBJ whole genome shotgun (WGS) entry which is preliminary data.</text>
</comment>
<evidence type="ECO:0000256" key="1">
    <source>
        <dbReference type="SAM" id="SignalP"/>
    </source>
</evidence>
<accession>A0A504YBZ8</accession>
<proteinExistence type="predicted"/>
<sequence length="122" mass="14619">MHYVSVAILYLVFALESTLIKVQSRDCRVIVFGRKKIIHRDWSDRINKLYFLRCPNDTKISVHIHADLETVRLLCDQRYQTRTELLQVMYEPEGRECYAEFQEVQNGENKIKEFYCCEPEHC</sequence>
<name>A0A504YBZ8_FASGI</name>
<dbReference type="EMBL" id="SUNJ01011713">
    <property type="protein sequence ID" value="TPP58684.1"/>
    <property type="molecule type" value="Genomic_DNA"/>
</dbReference>